<reference evidence="2" key="1">
    <citation type="submission" date="2016-06" db="EMBL/GenBank/DDBJ databases">
        <authorList>
            <person name="Butler K."/>
        </authorList>
    </citation>
    <scope>NUCLEOTIDE SEQUENCE [LARGE SCALE GENOMIC DNA]</scope>
    <source>
        <strain evidence="2">GCSL-Mp20</strain>
    </source>
</reference>
<dbReference type="InterPro" id="IPR020362">
    <property type="entry name" value="Tail_accessory_Gp4"/>
</dbReference>
<dbReference type="EMBL" id="LZEY01000014">
    <property type="protein sequence ID" value="OBU10453.1"/>
    <property type="molecule type" value="Genomic_DNA"/>
</dbReference>
<dbReference type="Pfam" id="PF11650">
    <property type="entry name" value="P22_Tail-4"/>
    <property type="match status" value="1"/>
</dbReference>
<organism evidence="1 2">
    <name type="scientific">Morganella psychrotolerans</name>
    <dbReference type="NCBI Taxonomy" id="368603"/>
    <lineage>
        <taxon>Bacteria</taxon>
        <taxon>Pseudomonadati</taxon>
        <taxon>Pseudomonadota</taxon>
        <taxon>Gammaproteobacteria</taxon>
        <taxon>Enterobacterales</taxon>
        <taxon>Morganellaceae</taxon>
        <taxon>Morganella</taxon>
    </lineage>
</organism>
<accession>A0A1B8HM12</accession>
<gene>
    <name evidence="1" type="ORF">AYY18_18500</name>
</gene>
<dbReference type="InterPro" id="IPR038258">
    <property type="entry name" value="Gp4_sf"/>
</dbReference>
<evidence type="ECO:0000313" key="1">
    <source>
        <dbReference type="EMBL" id="OBU10453.1"/>
    </source>
</evidence>
<evidence type="ECO:0000313" key="2">
    <source>
        <dbReference type="Proteomes" id="UP000092377"/>
    </source>
</evidence>
<dbReference type="Proteomes" id="UP000092377">
    <property type="component" value="Unassembled WGS sequence"/>
</dbReference>
<comment type="caution">
    <text evidence="1">The sequence shown here is derived from an EMBL/GenBank/DDBJ whole genome shotgun (WGS) entry which is preliminary data.</text>
</comment>
<keyword evidence="2" id="KW-1185">Reference proteome</keyword>
<proteinExistence type="predicted"/>
<name>A0A1B8HM12_9GAMM</name>
<dbReference type="RefSeq" id="WP_067401731.1">
    <property type="nucleotide sequence ID" value="NZ_LZEY01000014.1"/>
</dbReference>
<sequence length="170" mass="18636">MAIPLTKGEIILFALRKAGVASDASLTDAEPQSVSDGISDLEDMMSEMQIKFGDLGYIFSDADEQPSPDDESGLPRKYKHVIGYQLLLRILSDYGMEPTPRQESIAASSYDALLLDTLSVPSVNRRGDMPVGQGNKYTTLGNARYYVEDEGDAKDSGSDIQRAVERFQDC</sequence>
<protein>
    <submittedName>
        <fullName evidence="1">Packaged DNA stabilization protein p27</fullName>
    </submittedName>
</protein>
<dbReference type="AlphaFoldDB" id="A0A1B8HM12"/>
<dbReference type="Gene3D" id="1.10.3230.20">
    <property type="entry name" value="P22 tail accessory factor (Gp4)"/>
    <property type="match status" value="1"/>
</dbReference>
<dbReference type="OrthoDB" id="6629440at2"/>